<organism evidence="8 9">
    <name type="scientific">Lysinibacillus piscis</name>
    <dbReference type="NCBI Taxonomy" id="2518931"/>
    <lineage>
        <taxon>Bacteria</taxon>
        <taxon>Bacillati</taxon>
        <taxon>Bacillota</taxon>
        <taxon>Bacilli</taxon>
        <taxon>Bacillales</taxon>
        <taxon>Bacillaceae</taxon>
        <taxon>Lysinibacillus</taxon>
    </lineage>
</organism>
<evidence type="ECO:0000256" key="2">
    <source>
        <dbReference type="ARBA" id="ARBA00023012"/>
    </source>
</evidence>
<dbReference type="SUPFAM" id="SSF48452">
    <property type="entry name" value="TPR-like"/>
    <property type="match status" value="1"/>
</dbReference>
<keyword evidence="4" id="KW-0238">DNA-binding</keyword>
<dbReference type="PANTHER" id="PTHR35807">
    <property type="entry name" value="TRANSCRIPTIONAL REGULATOR REDD-RELATED"/>
    <property type="match status" value="1"/>
</dbReference>
<evidence type="ECO:0000256" key="4">
    <source>
        <dbReference type="ARBA" id="ARBA00023125"/>
    </source>
</evidence>
<evidence type="ECO:0000256" key="6">
    <source>
        <dbReference type="PROSITE-ProRule" id="PRU00169"/>
    </source>
</evidence>
<comment type="caution">
    <text evidence="8">The sequence shown here is derived from an EMBL/GenBank/DDBJ whole genome shotgun (WGS) entry which is preliminary data.</text>
</comment>
<keyword evidence="5" id="KW-0804">Transcription</keyword>
<dbReference type="SUPFAM" id="SSF46894">
    <property type="entry name" value="C-terminal effector domain of the bipartite response regulators"/>
    <property type="match status" value="1"/>
</dbReference>
<accession>A0ABQ5NH72</accession>
<name>A0ABQ5NH72_9BACI</name>
<evidence type="ECO:0000313" key="9">
    <source>
        <dbReference type="Proteomes" id="UP001065593"/>
    </source>
</evidence>
<dbReference type="InterPro" id="IPR011006">
    <property type="entry name" value="CheY-like_superfamily"/>
</dbReference>
<dbReference type="EMBL" id="BRZA01000001">
    <property type="protein sequence ID" value="GLC87699.1"/>
    <property type="molecule type" value="Genomic_DNA"/>
</dbReference>
<proteinExistence type="predicted"/>
<dbReference type="RefSeq" id="WP_264987417.1">
    <property type="nucleotide sequence ID" value="NZ_BRZA01000001.1"/>
</dbReference>
<dbReference type="Gene3D" id="3.40.50.2300">
    <property type="match status" value="1"/>
</dbReference>
<dbReference type="InterPro" id="IPR005158">
    <property type="entry name" value="BTAD"/>
</dbReference>
<dbReference type="SMART" id="SM00448">
    <property type="entry name" value="REC"/>
    <property type="match status" value="1"/>
</dbReference>
<keyword evidence="2" id="KW-0902">Two-component regulatory system</keyword>
<gene>
    <name evidence="8" type="ORF">LYSBPC_08260</name>
</gene>
<keyword evidence="9" id="KW-1185">Reference proteome</keyword>
<dbReference type="InterPro" id="IPR016032">
    <property type="entry name" value="Sig_transdc_resp-reg_C-effctor"/>
</dbReference>
<protein>
    <recommendedName>
        <fullName evidence="7">Response regulatory domain-containing protein</fullName>
    </recommendedName>
</protein>
<dbReference type="SMART" id="SM01043">
    <property type="entry name" value="BTAD"/>
    <property type="match status" value="1"/>
</dbReference>
<dbReference type="Gene3D" id="1.25.40.10">
    <property type="entry name" value="Tetratricopeptide repeat domain"/>
    <property type="match status" value="1"/>
</dbReference>
<evidence type="ECO:0000259" key="7">
    <source>
        <dbReference type="PROSITE" id="PS50110"/>
    </source>
</evidence>
<evidence type="ECO:0000256" key="1">
    <source>
        <dbReference type="ARBA" id="ARBA00004496"/>
    </source>
</evidence>
<evidence type="ECO:0000256" key="5">
    <source>
        <dbReference type="ARBA" id="ARBA00023163"/>
    </source>
</evidence>
<dbReference type="SUPFAM" id="SSF52172">
    <property type="entry name" value="CheY-like"/>
    <property type="match status" value="1"/>
</dbReference>
<evidence type="ECO:0000256" key="3">
    <source>
        <dbReference type="ARBA" id="ARBA00023015"/>
    </source>
</evidence>
<dbReference type="InterPro" id="IPR011990">
    <property type="entry name" value="TPR-like_helical_dom_sf"/>
</dbReference>
<dbReference type="InterPro" id="IPR036388">
    <property type="entry name" value="WH-like_DNA-bd_sf"/>
</dbReference>
<keyword evidence="6" id="KW-0597">Phosphoprotein</keyword>
<dbReference type="PROSITE" id="PS50110">
    <property type="entry name" value="RESPONSE_REGULATORY"/>
    <property type="match status" value="1"/>
</dbReference>
<dbReference type="Pfam" id="PF00072">
    <property type="entry name" value="Response_reg"/>
    <property type="match status" value="1"/>
</dbReference>
<evidence type="ECO:0000313" key="8">
    <source>
        <dbReference type="EMBL" id="GLC87699.1"/>
    </source>
</evidence>
<comment type="subcellular location">
    <subcellularLocation>
        <location evidence="1">Cytoplasm</location>
    </subcellularLocation>
</comment>
<sequence>MIRAIVVDDEALTSEHIARLLTKQSVEVLGCYDNAFDVLEALHNQQPDVLFLDIEMPEITGMELAEKLRINGYTGEIVFITAYNQYALQAFDVDATDYLLKPVMEDAIVRAIQRVSKHHIAATRDVQQVKISLFGKVSVYVNDEFQPIRWKTMKCVELFVYMLLQAENNDVSKWKIIDAIWPNNTKESADTNFRSTISRLNKTLREYQTNLSVISTGSGYRLQRNDVELQIDARQLEALAVESSQLTVMNIQNFEQVIQNYRGMLLDELDSEWCVNLRLKFHLYFVKLTNECIAYFEREQVNPLKVLQMTERWKQFDLYDDRLRKIELNMYYQLDGIQGVQKYYVDYVRLLQQDLGVEPTTALQAHYKKLLEQP</sequence>
<dbReference type="Pfam" id="PF03704">
    <property type="entry name" value="BTAD"/>
    <property type="match status" value="1"/>
</dbReference>
<dbReference type="Proteomes" id="UP001065593">
    <property type="component" value="Unassembled WGS sequence"/>
</dbReference>
<feature type="domain" description="Response regulatory" evidence="7">
    <location>
        <begin position="3"/>
        <end position="116"/>
    </location>
</feature>
<dbReference type="InterPro" id="IPR051677">
    <property type="entry name" value="AfsR-DnrI-RedD_regulator"/>
</dbReference>
<dbReference type="Gene3D" id="1.10.10.10">
    <property type="entry name" value="Winged helix-like DNA-binding domain superfamily/Winged helix DNA-binding domain"/>
    <property type="match status" value="1"/>
</dbReference>
<reference evidence="8" key="1">
    <citation type="submission" date="2022-08" db="EMBL/GenBank/DDBJ databases">
        <title>Draft genome sequence of Lysinibacillus sp. strain KH24.</title>
        <authorList>
            <person name="Kanbe H."/>
            <person name="Itoh H."/>
        </authorList>
    </citation>
    <scope>NUCLEOTIDE SEQUENCE</scope>
    <source>
        <strain evidence="8">KH24</strain>
    </source>
</reference>
<feature type="modified residue" description="4-aspartylphosphate" evidence="6">
    <location>
        <position position="53"/>
    </location>
</feature>
<keyword evidence="3" id="KW-0805">Transcription regulation</keyword>
<dbReference type="InterPro" id="IPR001789">
    <property type="entry name" value="Sig_transdc_resp-reg_receiver"/>
</dbReference>